<reference evidence="1 2" key="1">
    <citation type="submission" date="2022-01" db="EMBL/GenBank/DDBJ databases">
        <title>Maritalea mediterranea sp. nov., isolated from marine plastic residues from the Malva-rosa beach (Valencia, Spain).</title>
        <authorList>
            <person name="Vidal-Verdu A."/>
            <person name="Molina-Menor E."/>
            <person name="Pascual J."/>
            <person name="Pereto J."/>
            <person name="Porcar M."/>
        </authorList>
    </citation>
    <scope>NUCLEOTIDE SEQUENCE [LARGE SCALE GENOMIC DNA]</scope>
    <source>
        <strain evidence="1 2">P4.10X</strain>
    </source>
</reference>
<proteinExistence type="predicted"/>
<accession>A0ABS9EAL9</accession>
<comment type="caution">
    <text evidence="1">The sequence shown here is derived from an EMBL/GenBank/DDBJ whole genome shotgun (WGS) entry which is preliminary data.</text>
</comment>
<keyword evidence="2" id="KW-1185">Reference proteome</keyword>
<evidence type="ECO:0000313" key="2">
    <source>
        <dbReference type="Proteomes" id="UP001201217"/>
    </source>
</evidence>
<dbReference type="EMBL" id="JAKGTI010000004">
    <property type="protein sequence ID" value="MCF4099808.1"/>
    <property type="molecule type" value="Genomic_DNA"/>
</dbReference>
<gene>
    <name evidence="1" type="ORF">L1I42_15035</name>
</gene>
<organism evidence="1 2">
    <name type="scientific">Maritalea mediterranea</name>
    <dbReference type="NCBI Taxonomy" id="2909667"/>
    <lineage>
        <taxon>Bacteria</taxon>
        <taxon>Pseudomonadati</taxon>
        <taxon>Pseudomonadota</taxon>
        <taxon>Alphaproteobacteria</taxon>
        <taxon>Hyphomicrobiales</taxon>
        <taxon>Devosiaceae</taxon>
        <taxon>Maritalea</taxon>
    </lineage>
</organism>
<sequence length="65" mass="7150">MTHFDLFDADGRYLGRKKANLAAAEGEGPSKVISVNSLIDQITTQLDLEEFPLSEEDCTYLSTIA</sequence>
<name>A0ABS9EAL9_9HYPH</name>
<dbReference type="Proteomes" id="UP001201217">
    <property type="component" value="Unassembled WGS sequence"/>
</dbReference>
<protein>
    <submittedName>
        <fullName evidence="1">Uncharacterized protein</fullName>
    </submittedName>
</protein>
<dbReference type="RefSeq" id="WP_236115555.1">
    <property type="nucleotide sequence ID" value="NZ_JAKGTI010000004.1"/>
</dbReference>
<evidence type="ECO:0000313" key="1">
    <source>
        <dbReference type="EMBL" id="MCF4099808.1"/>
    </source>
</evidence>